<evidence type="ECO:0000313" key="2">
    <source>
        <dbReference type="Proteomes" id="UP000005143"/>
    </source>
</evidence>
<comment type="caution">
    <text evidence="1">The sequence shown here is derived from an EMBL/GenBank/DDBJ whole genome shotgun (WGS) entry which is preliminary data.</text>
</comment>
<accession>H0E2R5</accession>
<evidence type="ECO:0000313" key="1">
    <source>
        <dbReference type="EMBL" id="EHN11993.1"/>
    </source>
</evidence>
<organism evidence="1 2">
    <name type="scientific">Patulibacter medicamentivorans</name>
    <dbReference type="NCBI Taxonomy" id="1097667"/>
    <lineage>
        <taxon>Bacteria</taxon>
        <taxon>Bacillati</taxon>
        <taxon>Actinomycetota</taxon>
        <taxon>Thermoleophilia</taxon>
        <taxon>Solirubrobacterales</taxon>
        <taxon>Patulibacteraceae</taxon>
        <taxon>Patulibacter</taxon>
    </lineage>
</organism>
<dbReference type="Pfam" id="PF05014">
    <property type="entry name" value="Nuc_deoxyrib_tr"/>
    <property type="match status" value="1"/>
</dbReference>
<protein>
    <submittedName>
        <fullName evidence="1">Nucleoside 2-deoxyribosyltransferase</fullName>
    </submittedName>
</protein>
<keyword evidence="1" id="KW-0808">Transferase</keyword>
<dbReference type="OrthoDB" id="9792663at2"/>
<dbReference type="PATRIC" id="fig|1097667.3.peg.1076"/>
<dbReference type="Proteomes" id="UP000005143">
    <property type="component" value="Unassembled WGS sequence"/>
</dbReference>
<dbReference type="InterPro" id="IPR007710">
    <property type="entry name" value="Nucleoside_deoxyribTrfase"/>
</dbReference>
<dbReference type="GO" id="GO:0016740">
    <property type="term" value="F:transferase activity"/>
    <property type="evidence" value="ECO:0007669"/>
    <property type="project" value="UniProtKB-KW"/>
</dbReference>
<dbReference type="AlphaFoldDB" id="H0E2R5"/>
<sequence length="153" mass="16131">MALPRCYVASPLGFSETTRDWYRDVLLASLAEVVTPVDPWSLSSADEFAAAAAAGRQRAWALEVGRRNAQAIRSSALLVAHLDGQEPDSGTVAEVGFACGLGLRCYGIRSDLRQAGEEGVPLNLQVAAFIDGSGGTIEPSTATLVQRLRADLG</sequence>
<proteinExistence type="predicted"/>
<reference evidence="1 2" key="1">
    <citation type="journal article" date="2013" name="Biodegradation">
        <title>Quantitative proteomic analysis of ibuprofen-degrading Patulibacter sp. strain I11.</title>
        <authorList>
            <person name="Almeida B."/>
            <person name="Kjeldal H."/>
            <person name="Lolas I."/>
            <person name="Knudsen A.D."/>
            <person name="Carvalho G."/>
            <person name="Nielsen K.L."/>
            <person name="Barreto Crespo M.T."/>
            <person name="Stensballe A."/>
            <person name="Nielsen J.L."/>
        </authorList>
    </citation>
    <scope>NUCLEOTIDE SEQUENCE [LARGE SCALE GENOMIC DNA]</scope>
    <source>
        <strain evidence="1 2">I11</strain>
    </source>
</reference>
<dbReference type="SUPFAM" id="SSF52309">
    <property type="entry name" value="N-(deoxy)ribosyltransferase-like"/>
    <property type="match status" value="1"/>
</dbReference>
<name>H0E2R5_9ACTN</name>
<dbReference type="EMBL" id="AGUD01000051">
    <property type="protein sequence ID" value="EHN11993.1"/>
    <property type="molecule type" value="Genomic_DNA"/>
</dbReference>
<keyword evidence="2" id="KW-1185">Reference proteome</keyword>
<gene>
    <name evidence="1" type="ORF">PAI11_10780</name>
</gene>
<dbReference type="RefSeq" id="WP_007571780.1">
    <property type="nucleotide sequence ID" value="NZ_AGUD01000051.1"/>
</dbReference>
<dbReference type="Gene3D" id="3.40.50.450">
    <property type="match status" value="1"/>
</dbReference>